<name>A0A2T0FGN0_9ASCO</name>
<evidence type="ECO:0000313" key="1">
    <source>
        <dbReference type="EMBL" id="PRT54146.1"/>
    </source>
</evidence>
<dbReference type="RefSeq" id="XP_024664092.1">
    <property type="nucleotide sequence ID" value="XM_024808324.1"/>
</dbReference>
<sequence>MSDLYKAYNKRRESVGFPRRLGDMSHFTPTKCYTAFSVSSGVYAILESRAWRSPLGDTSLKNSYMLISHGFLSHQYSFLDVDCCRRGTGNIGRPLAIYTSPSKYINRGKILDLSFDYGQPAQEFDLVLPPSAYAEGHVEFCACEDYRYEWHYEDIEQTGIYAYHLWRHRFSDGQVLLVGRISPSLFYSPVDGSALWTLELDTDRLRPEIAFLSAFMVKRLKIWPALTRVVPAPPRPAANLMFEDEGVEMQHKSSHFADWEAEMGGDEKIQVRVIKVFNPDYLSAFSVPLDVLQYLEVESNTTARNLRDYYGTALNC</sequence>
<dbReference type="Proteomes" id="UP000238350">
    <property type="component" value="Unassembled WGS sequence"/>
</dbReference>
<proteinExistence type="predicted"/>
<dbReference type="AlphaFoldDB" id="A0A2T0FGN0"/>
<dbReference type="GeneID" id="36515515"/>
<dbReference type="EMBL" id="NDIQ01000001">
    <property type="protein sequence ID" value="PRT54146.1"/>
    <property type="molecule type" value="Genomic_DNA"/>
</dbReference>
<comment type="caution">
    <text evidence="1">The sequence shown here is derived from an EMBL/GenBank/DDBJ whole genome shotgun (WGS) entry which is preliminary data.</text>
</comment>
<protein>
    <submittedName>
        <fullName evidence="1">Uncharacterized protein</fullName>
    </submittedName>
</protein>
<accession>A0A2T0FGN0</accession>
<keyword evidence="2" id="KW-1185">Reference proteome</keyword>
<evidence type="ECO:0000313" key="2">
    <source>
        <dbReference type="Proteomes" id="UP000238350"/>
    </source>
</evidence>
<organism evidence="1 2">
    <name type="scientific">Wickerhamiella sorbophila</name>
    <dbReference type="NCBI Taxonomy" id="45607"/>
    <lineage>
        <taxon>Eukaryota</taxon>
        <taxon>Fungi</taxon>
        <taxon>Dikarya</taxon>
        <taxon>Ascomycota</taxon>
        <taxon>Saccharomycotina</taxon>
        <taxon>Dipodascomycetes</taxon>
        <taxon>Dipodascales</taxon>
        <taxon>Trichomonascaceae</taxon>
        <taxon>Wickerhamiella</taxon>
    </lineage>
</organism>
<reference evidence="1 2" key="1">
    <citation type="submission" date="2017-04" db="EMBL/GenBank/DDBJ databases">
        <title>Genome sequencing of [Candida] sorbophila.</title>
        <authorList>
            <person name="Ahn J.O."/>
        </authorList>
    </citation>
    <scope>NUCLEOTIDE SEQUENCE [LARGE SCALE GENOMIC DNA]</scope>
    <source>
        <strain evidence="1 2">DS02</strain>
    </source>
</reference>
<gene>
    <name evidence="1" type="ORF">B9G98_01766</name>
</gene>